<feature type="compositionally biased region" description="Polar residues" evidence="1">
    <location>
        <begin position="47"/>
        <end position="57"/>
    </location>
</feature>
<feature type="compositionally biased region" description="Basic and acidic residues" evidence="1">
    <location>
        <begin position="167"/>
        <end position="180"/>
    </location>
</feature>
<feature type="region of interest" description="Disordered" evidence="1">
    <location>
        <begin position="130"/>
        <end position="285"/>
    </location>
</feature>
<evidence type="ECO:0000256" key="1">
    <source>
        <dbReference type="SAM" id="MobiDB-lite"/>
    </source>
</evidence>
<comment type="caution">
    <text evidence="2">The sequence shown here is derived from an EMBL/GenBank/DDBJ whole genome shotgun (WGS) entry which is preliminary data.</text>
</comment>
<name>A0AAD9FWI2_PAPLA</name>
<evidence type="ECO:0000313" key="3">
    <source>
        <dbReference type="Proteomes" id="UP001182556"/>
    </source>
</evidence>
<feature type="region of interest" description="Disordered" evidence="1">
    <location>
        <begin position="47"/>
        <end position="92"/>
    </location>
</feature>
<dbReference type="AlphaFoldDB" id="A0AAD9FWI2"/>
<feature type="compositionally biased region" description="Gly residues" evidence="1">
    <location>
        <begin position="264"/>
        <end position="277"/>
    </location>
</feature>
<dbReference type="EMBL" id="JAODAN010000001">
    <property type="protein sequence ID" value="KAK1927569.1"/>
    <property type="molecule type" value="Genomic_DNA"/>
</dbReference>
<feature type="compositionally biased region" description="Low complexity" evidence="1">
    <location>
        <begin position="58"/>
        <end position="83"/>
    </location>
</feature>
<protein>
    <submittedName>
        <fullName evidence="2">Uncharacterized protein</fullName>
    </submittedName>
</protein>
<proteinExistence type="predicted"/>
<keyword evidence="3" id="KW-1185">Reference proteome</keyword>
<accession>A0AAD9FWI2</accession>
<evidence type="ECO:0000313" key="2">
    <source>
        <dbReference type="EMBL" id="KAK1927569.1"/>
    </source>
</evidence>
<feature type="compositionally biased region" description="Polar residues" evidence="1">
    <location>
        <begin position="220"/>
        <end position="245"/>
    </location>
</feature>
<organism evidence="2 3">
    <name type="scientific">Papiliotrema laurentii</name>
    <name type="common">Cryptococcus laurentii</name>
    <dbReference type="NCBI Taxonomy" id="5418"/>
    <lineage>
        <taxon>Eukaryota</taxon>
        <taxon>Fungi</taxon>
        <taxon>Dikarya</taxon>
        <taxon>Basidiomycota</taxon>
        <taxon>Agaricomycotina</taxon>
        <taxon>Tremellomycetes</taxon>
        <taxon>Tremellales</taxon>
        <taxon>Rhynchogastremaceae</taxon>
        <taxon>Papiliotrema</taxon>
    </lineage>
</organism>
<reference evidence="2" key="1">
    <citation type="submission" date="2023-02" db="EMBL/GenBank/DDBJ databases">
        <title>Identification and recombinant expression of a fungal hydrolase from Papiliotrema laurentii that hydrolyzes apple cutin and clears colloidal polyester polyurethane.</title>
        <authorList>
            <consortium name="DOE Joint Genome Institute"/>
            <person name="Roman V.A."/>
            <person name="Bojanowski C."/>
            <person name="Crable B.R."/>
            <person name="Wagner D.N."/>
            <person name="Hung C.S."/>
            <person name="Nadeau L.J."/>
            <person name="Schratz L."/>
            <person name="Haridas S."/>
            <person name="Pangilinan J."/>
            <person name="Lipzen A."/>
            <person name="Na H."/>
            <person name="Yan M."/>
            <person name="Ng V."/>
            <person name="Grigoriev I.V."/>
            <person name="Spatafora J.W."/>
            <person name="Barlow D."/>
            <person name="Biffinger J."/>
            <person name="Kelley-Loughnane N."/>
            <person name="Varaljay V.A."/>
            <person name="Crookes-Goodson W.J."/>
        </authorList>
    </citation>
    <scope>NUCLEOTIDE SEQUENCE</scope>
    <source>
        <strain evidence="2">5307AH</strain>
    </source>
</reference>
<gene>
    <name evidence="2" type="ORF">DB88DRAFT_478450</name>
</gene>
<sequence>MGRGNTASDAQSGPFSCVGEGRGLGSLDFGDTPVHCPASLTSSYHVMSHTTTPPSCTSGSRPTSPASFSSSGSSGPVSKAPPSRSTLEHVENSWDKFLKEDLKSSSSGGSAGDAIRSGYGPLLSARLARRSSVSSSSCSSWEKVSDGSGSHEYSEVDSDPENDSGDEDPKNDLSHFDNRSPSRPGNEPYGPSRGYGLYSTLTKMPSLWHPQRDSHPFMSQPASLAGSNPSTSTPGNGAVSSTSIFTKAVSRLKGRMSDPEGTSKNGGSGTTGATGKGGKPRWYPW</sequence>
<feature type="region of interest" description="Disordered" evidence="1">
    <location>
        <begin position="1"/>
        <end position="32"/>
    </location>
</feature>
<feature type="compositionally biased region" description="Polar residues" evidence="1">
    <location>
        <begin position="1"/>
        <end position="14"/>
    </location>
</feature>
<feature type="compositionally biased region" description="Acidic residues" evidence="1">
    <location>
        <begin position="155"/>
        <end position="166"/>
    </location>
</feature>
<dbReference type="Proteomes" id="UP001182556">
    <property type="component" value="Unassembled WGS sequence"/>
</dbReference>
<feature type="compositionally biased region" description="Low complexity" evidence="1">
    <location>
        <begin position="130"/>
        <end position="140"/>
    </location>
</feature>